<organism evidence="1">
    <name type="scientific">Bifidobacterium breve</name>
    <dbReference type="NCBI Taxonomy" id="1685"/>
    <lineage>
        <taxon>Bacteria</taxon>
        <taxon>Bacillati</taxon>
        <taxon>Actinomycetota</taxon>
        <taxon>Actinomycetes</taxon>
        <taxon>Bifidobacteriales</taxon>
        <taxon>Bifidobacteriaceae</taxon>
        <taxon>Bifidobacterium</taxon>
    </lineage>
</organism>
<evidence type="ECO:0000313" key="1">
    <source>
        <dbReference type="EMBL" id="AIW55180.1"/>
    </source>
</evidence>
<protein>
    <submittedName>
        <fullName evidence="1">FtsK/SpoIIIE domain protein</fullName>
    </submittedName>
</protein>
<dbReference type="InterPro" id="IPR027417">
    <property type="entry name" value="P-loop_NTPase"/>
</dbReference>
<name>A0A0A0UZ49_BIFBR</name>
<dbReference type="SUPFAM" id="SSF52540">
    <property type="entry name" value="P-loop containing nucleoside triphosphate hydrolases"/>
    <property type="match status" value="1"/>
</dbReference>
<dbReference type="AlphaFoldDB" id="A0A0A0UZ49"/>
<gene>
    <name evidence="1" type="ORF">B7017_p0126</name>
</gene>
<proteinExistence type="predicted"/>
<dbReference type="Gene3D" id="3.40.50.300">
    <property type="entry name" value="P-loop containing nucleotide triphosphate hydrolases"/>
    <property type="match status" value="1"/>
</dbReference>
<dbReference type="RefSeq" id="WP_052791211.1">
    <property type="nucleotide sequence ID" value="NZ_JAWWYB010000005.1"/>
</dbReference>
<keyword evidence="1" id="KW-0614">Plasmid</keyword>
<accession>A0A0A0UZ49</accession>
<reference evidence="1" key="1">
    <citation type="journal article" date="2015" name="Appl. Environ. Microbiol.">
        <title>Discovery of a conjugative megaplasmid in Bifidobacterium breve.</title>
        <authorList>
            <person name="Bottacini F."/>
            <person name="O'Connell Motherway M."/>
            <person name="Casey E."/>
            <person name="McDonnell B."/>
            <person name="Mahony J."/>
            <person name="Ventura M."/>
            <person name="van Sinderen D."/>
        </authorList>
    </citation>
    <scope>NUCLEOTIDE SEQUENCE</scope>
    <source>
        <strain evidence="1">JCM 7017</strain>
        <plasmid evidence="1">megaplasmid pMP7017</plasmid>
    </source>
</reference>
<sequence length="617" mass="68072">MANRKKKIPLKKFFPNGFDKTNPDDMIKLTVLIQEQAAKNPEYEGYSVFSVDPDNQFAIIAPMDMDSADINDGIKAVKLNISECADTSSQKKTVFNLENQPQYQGYSVVDFVRVGSAECLVILQQLDEKATAARRIFADVLNVQPWNIRINRTPENGWKIRIKEGSVTYQASKYDKKMQEAVEVVGKKGWFFKANPETGVIMVYPGVPPTFPEKIPMPSGLWKKADLRHAYFGMKLPDKGRETGDLLFNDWKNGPGVLVAGASNGGKSVIINNLIYFALAAGCQLIICDDEDKAADFKWCRPWVMDKGWGCDGMEYCSATLEHVLDLCKQRADVIKRYDKMNWWGLPDEVKKENPPILLVCDEIAQWAAPFTVPAGLSKDNPTRISGEYEKGIRAISFLALKRISQKARFAGIFFLYATQSATAPNGLDPSVRLNLASKILVGAKVQDSVRDNVLNDAKNAPKVEENIIKEGRSIGTGVAELVGQEACVYKGFYDEDKKKGLEWADILRAHLEQVRPAPGDENSGRWSWEEVVNAVPAAGEKPDDGMFDSIDNSDDGFPTDGFGEDGRDVADRDKPLKGAAAAAHASKLYAAGVDVPHMSAIDAAMNIGRLSAEKGL</sequence>
<geneLocation type="plasmid" evidence="1">
    <name>megaplasmid pMP7017</name>
</geneLocation>
<dbReference type="EMBL" id="KM406416">
    <property type="protein sequence ID" value="AIW55180.1"/>
    <property type="molecule type" value="Genomic_DNA"/>
</dbReference>